<gene>
    <name evidence="2" type="ORF">MOQ_006612</name>
</gene>
<dbReference type="AlphaFoldDB" id="K2MVA7"/>
<feature type="non-terminal residue" evidence="2">
    <location>
        <position position="644"/>
    </location>
</feature>
<feature type="domain" description="Dispersed gene family protein 1 beta-sheet" evidence="1">
    <location>
        <begin position="9"/>
        <end position="175"/>
    </location>
</feature>
<name>K2MVA7_TRYCR</name>
<protein>
    <submittedName>
        <fullName evidence="2">Dispersed gene family protein 1 (DGF-1), putative</fullName>
    </submittedName>
</protein>
<evidence type="ECO:0000313" key="2">
    <source>
        <dbReference type="EMBL" id="EKF29594.1"/>
    </source>
</evidence>
<sequence length="644" mass="68980">MDTFADALNVTLRHCVIADGAQLRIGGLRESTARLMSHVLVNMTDVTSLEGTIVLHGAMPPHSSVLLANSTLRATVGGSQYVPTTPSHAGFRYGPALVLDGVRLLSTRFVMTRSSLVCGGGSCAAILVERGLGVNLSSAFYMDNCAVISRTHVMYALASYLCVSGGSVFSIQNSSWSAPWEKNHEGACVFRDVAVDGGSVLRVVSSTFRLGFAMLMANTLTVTGGSWLVHRNNEFRTAYVVYVTAYYGLAFREQSVWSILDNNFTYGSFSSFTYITRKWSPPSDTHPIIYGVCNELMGLPMTNYKDEFNIVVPVTVLDCGVCTVDAVCFAARTSSISGCECVCAAGGYGDTCLPAAVPDGLGPPPHPDAKDTEVRCMHGGSIGSVDDPDPGVRGLCFVNVTFTAAIVLDLWRFDAPQQTLNITLLQCVLRGLLIRGSGARVHVNVTSSMLDSGALEFEGHFASSSQILVVGSSFLSTLSHAVLFVEFYPGANLTLLLLENRIEGNRYLVYLSDAFVVDGGGIIVKGNALITLEEDEAVESCVYVYAVDVRNGGYFDVENNTMRAVNGVYVFRDIAVSSVGLLRVADCNFVGSTEIFDPVLFYVSGSVSLQGGAQWRMEGNKVNAASVLTIPYSKHKIQLSGSGT</sequence>
<reference evidence="2 3" key="1">
    <citation type="journal article" date="2012" name="BMC Genomics">
        <title>Comparative genomic analysis of human infective Trypanosoma cruzi lineages with the bat-restricted subspecies T. cruzi marinkellei.</title>
        <authorList>
            <person name="Franzen O."/>
            <person name="Talavera-Lopez C."/>
            <person name="Ochaya S."/>
            <person name="Butler C.E."/>
            <person name="Messenger L.A."/>
            <person name="Lewis M.D."/>
            <person name="Llewellyn M.S."/>
            <person name="Marinkelle C.J."/>
            <person name="Tyler K.M."/>
            <person name="Miles M.A."/>
            <person name="Andersson B."/>
        </authorList>
    </citation>
    <scope>NUCLEOTIDE SEQUENCE [LARGE SCALE GENOMIC DNA]</scope>
    <source>
        <strain evidence="2 3">B7</strain>
    </source>
</reference>
<dbReference type="Pfam" id="PF22274">
    <property type="entry name" value="DGF-1_beta-sheet"/>
    <property type="match status" value="1"/>
</dbReference>
<keyword evidence="3" id="KW-1185">Reference proteome</keyword>
<dbReference type="OrthoDB" id="10334957at2759"/>
<dbReference type="Proteomes" id="UP000007350">
    <property type="component" value="Unassembled WGS sequence"/>
</dbReference>
<dbReference type="InterPro" id="IPR053915">
    <property type="entry name" value="DGF-1_b-sheet_dom"/>
</dbReference>
<proteinExistence type="predicted"/>
<organism evidence="2 3">
    <name type="scientific">Trypanosoma cruzi marinkellei</name>
    <dbReference type="NCBI Taxonomy" id="85056"/>
    <lineage>
        <taxon>Eukaryota</taxon>
        <taxon>Discoba</taxon>
        <taxon>Euglenozoa</taxon>
        <taxon>Kinetoplastea</taxon>
        <taxon>Metakinetoplastina</taxon>
        <taxon>Trypanosomatida</taxon>
        <taxon>Trypanosomatidae</taxon>
        <taxon>Trypanosoma</taxon>
        <taxon>Schizotrypanum</taxon>
    </lineage>
</organism>
<dbReference type="EMBL" id="AHKC01012894">
    <property type="protein sequence ID" value="EKF29594.1"/>
    <property type="molecule type" value="Genomic_DNA"/>
</dbReference>
<evidence type="ECO:0000313" key="3">
    <source>
        <dbReference type="Proteomes" id="UP000007350"/>
    </source>
</evidence>
<evidence type="ECO:0000259" key="1">
    <source>
        <dbReference type="Pfam" id="PF22274"/>
    </source>
</evidence>
<accession>K2MVA7</accession>
<comment type="caution">
    <text evidence="2">The sequence shown here is derived from an EMBL/GenBank/DDBJ whole genome shotgun (WGS) entry which is preliminary data.</text>
</comment>